<evidence type="ECO:0000256" key="13">
    <source>
        <dbReference type="ARBA" id="ARBA00023157"/>
    </source>
</evidence>
<keyword evidence="6" id="KW-0732">Signal</keyword>
<evidence type="ECO:0000256" key="3">
    <source>
        <dbReference type="ARBA" id="ARBA00022475"/>
    </source>
</evidence>
<evidence type="ECO:0000256" key="2">
    <source>
        <dbReference type="ARBA" id="ARBA00011902"/>
    </source>
</evidence>
<keyword evidence="14" id="KW-0675">Receptor</keyword>
<keyword evidence="4" id="KW-0808">Transferase</keyword>
<keyword evidence="15" id="KW-0325">Glycoprotein</keyword>
<dbReference type="VEuPathDB" id="TrichDB:TVAGG3_0542230"/>
<dbReference type="EC" id="2.7.10.1" evidence="2"/>
<evidence type="ECO:0000256" key="15">
    <source>
        <dbReference type="ARBA" id="ARBA00023180"/>
    </source>
</evidence>
<evidence type="ECO:0000256" key="16">
    <source>
        <dbReference type="SAM" id="MobiDB-lite"/>
    </source>
</evidence>
<organism evidence="18 19">
    <name type="scientific">Trichomonas vaginalis (strain ATCC PRA-98 / G3)</name>
    <dbReference type="NCBI Taxonomy" id="412133"/>
    <lineage>
        <taxon>Eukaryota</taxon>
        <taxon>Metamonada</taxon>
        <taxon>Parabasalia</taxon>
        <taxon>Trichomonadida</taxon>
        <taxon>Trichomonadidae</taxon>
        <taxon>Trichomonas</taxon>
    </lineage>
</organism>
<accession>A2G3Q4</accession>
<evidence type="ECO:0000256" key="9">
    <source>
        <dbReference type="ARBA" id="ARBA00022840"/>
    </source>
</evidence>
<reference evidence="18" key="2">
    <citation type="journal article" date="2007" name="Science">
        <title>Draft genome sequence of the sexually transmitted pathogen Trichomonas vaginalis.</title>
        <authorList>
            <person name="Carlton J.M."/>
            <person name="Hirt R.P."/>
            <person name="Silva J.C."/>
            <person name="Delcher A.L."/>
            <person name="Schatz M."/>
            <person name="Zhao Q."/>
            <person name="Wortman J.R."/>
            <person name="Bidwell S.L."/>
            <person name="Alsmark U.C.M."/>
            <person name="Besteiro S."/>
            <person name="Sicheritz-Ponten T."/>
            <person name="Noel C.J."/>
            <person name="Dacks J.B."/>
            <person name="Foster P.G."/>
            <person name="Simillion C."/>
            <person name="Van de Peer Y."/>
            <person name="Miranda-Saavedra D."/>
            <person name="Barton G.J."/>
            <person name="Westrop G.D."/>
            <person name="Mueller S."/>
            <person name="Dessi D."/>
            <person name="Fiori P.L."/>
            <person name="Ren Q."/>
            <person name="Paulsen I."/>
            <person name="Zhang H."/>
            <person name="Bastida-Corcuera F.D."/>
            <person name="Simoes-Barbosa A."/>
            <person name="Brown M.T."/>
            <person name="Hayes R.D."/>
            <person name="Mukherjee M."/>
            <person name="Okumura C.Y."/>
            <person name="Schneider R."/>
            <person name="Smith A.J."/>
            <person name="Vanacova S."/>
            <person name="Villalvazo M."/>
            <person name="Haas B.J."/>
            <person name="Pertea M."/>
            <person name="Feldblyum T.V."/>
            <person name="Utterback T.R."/>
            <person name="Shu C.L."/>
            <person name="Osoegawa K."/>
            <person name="de Jong P.J."/>
            <person name="Hrdy I."/>
            <person name="Horvathova L."/>
            <person name="Zubacova Z."/>
            <person name="Dolezal P."/>
            <person name="Malik S.B."/>
            <person name="Logsdon J.M. Jr."/>
            <person name="Henze K."/>
            <person name="Gupta A."/>
            <person name="Wang C.C."/>
            <person name="Dunne R.L."/>
            <person name="Upcroft J.A."/>
            <person name="Upcroft P."/>
            <person name="White O."/>
            <person name="Salzberg S.L."/>
            <person name="Tang P."/>
            <person name="Chiu C.-H."/>
            <person name="Lee Y.-S."/>
            <person name="Embley T.M."/>
            <person name="Coombs G.H."/>
            <person name="Mottram J.C."/>
            <person name="Tachezy J."/>
            <person name="Fraser-Liggett C.M."/>
            <person name="Johnson P.J."/>
        </authorList>
    </citation>
    <scope>NUCLEOTIDE SEQUENCE [LARGE SCALE GENOMIC DNA]</scope>
    <source>
        <strain evidence="18">G3</strain>
    </source>
</reference>
<dbReference type="VEuPathDB" id="TrichDB:TVAG_043320"/>
<evidence type="ECO:0000313" key="18">
    <source>
        <dbReference type="EMBL" id="EAX88216.1"/>
    </source>
</evidence>
<proteinExistence type="predicted"/>
<sequence>MFYKYDDQKPVVELNLARGSYIFELWGAQGGQGCTDQKKLTQYYGGRGAFVVGKVQFRYPQRLYLFLGGKGGEPTQCSTKYNGKGGFNGGSDGGYELRDDDPPGGGGGATDIRLINGTSNKSLYSHIIVAAGGSGSSWNTYGAPGGDLTGYVPKTGESKIFEKSDTNQTHGYSLGLGETGINTNVIPTSGAGGGYYGGKTGKLNPDLYYSVLYQSVSSSGSSYISGYKGCNSVDENGIHTNSPNHYSGIVFFDIVRCSMVTNNSSVQKMKLKKVTLEMVPFELHHFLIFFSCNQFIYFNIQFLLNLFNIFLIS</sequence>
<dbReference type="Proteomes" id="UP000001542">
    <property type="component" value="Unassembled WGS sequence"/>
</dbReference>
<keyword evidence="13" id="KW-1015">Disulfide bond</keyword>
<evidence type="ECO:0000256" key="11">
    <source>
        <dbReference type="ARBA" id="ARBA00023136"/>
    </source>
</evidence>
<evidence type="ECO:0000313" key="19">
    <source>
        <dbReference type="Proteomes" id="UP000001542"/>
    </source>
</evidence>
<dbReference type="GO" id="GO:0005524">
    <property type="term" value="F:ATP binding"/>
    <property type="evidence" value="ECO:0007669"/>
    <property type="project" value="UniProtKB-KW"/>
</dbReference>
<feature type="region of interest" description="Disordered" evidence="16">
    <location>
        <begin position="90"/>
        <end position="110"/>
    </location>
</feature>
<feature type="domain" description="ALK/LTK-like glycine-rich" evidence="17">
    <location>
        <begin position="13"/>
        <end position="255"/>
    </location>
</feature>
<evidence type="ECO:0000259" key="17">
    <source>
        <dbReference type="Pfam" id="PF12810"/>
    </source>
</evidence>
<dbReference type="InterPro" id="IPR055163">
    <property type="entry name" value="ALK/LTK-like_GRD"/>
</dbReference>
<gene>
    <name evidence="18" type="ORF">TVAG_043320</name>
</gene>
<evidence type="ECO:0000256" key="7">
    <source>
        <dbReference type="ARBA" id="ARBA00022741"/>
    </source>
</evidence>
<evidence type="ECO:0000256" key="10">
    <source>
        <dbReference type="ARBA" id="ARBA00022989"/>
    </source>
</evidence>
<keyword evidence="11" id="KW-0472">Membrane</keyword>
<evidence type="ECO:0000256" key="6">
    <source>
        <dbReference type="ARBA" id="ARBA00022729"/>
    </source>
</evidence>
<comment type="subcellular location">
    <subcellularLocation>
        <location evidence="1">Cell membrane</location>
        <topology evidence="1">Single-pass type I membrane protein</topology>
    </subcellularLocation>
</comment>
<keyword evidence="19" id="KW-1185">Reference proteome</keyword>
<evidence type="ECO:0000256" key="1">
    <source>
        <dbReference type="ARBA" id="ARBA00004251"/>
    </source>
</evidence>
<evidence type="ECO:0000256" key="14">
    <source>
        <dbReference type="ARBA" id="ARBA00023170"/>
    </source>
</evidence>
<name>A2G3Q4_TRIV3</name>
<dbReference type="AlphaFoldDB" id="A2G3Q4"/>
<dbReference type="GO" id="GO:0004714">
    <property type="term" value="F:transmembrane receptor protein tyrosine kinase activity"/>
    <property type="evidence" value="ECO:0007669"/>
    <property type="project" value="UniProtKB-EC"/>
</dbReference>
<keyword evidence="3" id="KW-1003">Cell membrane</keyword>
<keyword evidence="8" id="KW-0418">Kinase</keyword>
<evidence type="ECO:0000256" key="12">
    <source>
        <dbReference type="ARBA" id="ARBA00023137"/>
    </source>
</evidence>
<keyword evidence="9" id="KW-0067">ATP-binding</keyword>
<evidence type="ECO:0000256" key="4">
    <source>
        <dbReference type="ARBA" id="ARBA00022679"/>
    </source>
</evidence>
<keyword evidence="10" id="KW-1133">Transmembrane helix</keyword>
<dbReference type="EMBL" id="DS114339">
    <property type="protein sequence ID" value="EAX88216.1"/>
    <property type="molecule type" value="Genomic_DNA"/>
</dbReference>
<keyword evidence="5" id="KW-0812">Transmembrane</keyword>
<dbReference type="Pfam" id="PF12810">
    <property type="entry name" value="ALK_LTK_GRD"/>
    <property type="match status" value="1"/>
</dbReference>
<keyword evidence="12" id="KW-0829">Tyrosine-protein kinase</keyword>
<evidence type="ECO:0000256" key="8">
    <source>
        <dbReference type="ARBA" id="ARBA00022777"/>
    </source>
</evidence>
<protein>
    <recommendedName>
        <fullName evidence="2">receptor protein-tyrosine kinase</fullName>
        <ecNumber evidence="2">2.7.10.1</ecNumber>
    </recommendedName>
</protein>
<dbReference type="InParanoid" id="A2G3Q4"/>
<reference evidence="18" key="1">
    <citation type="submission" date="2006-10" db="EMBL/GenBank/DDBJ databases">
        <authorList>
            <person name="Amadeo P."/>
            <person name="Zhao Q."/>
            <person name="Wortman J."/>
            <person name="Fraser-Liggett C."/>
            <person name="Carlton J."/>
        </authorList>
    </citation>
    <scope>NUCLEOTIDE SEQUENCE</scope>
    <source>
        <strain evidence="18">G3</strain>
    </source>
</reference>
<dbReference type="GO" id="GO:0005886">
    <property type="term" value="C:plasma membrane"/>
    <property type="evidence" value="ECO:0007669"/>
    <property type="project" value="UniProtKB-SubCell"/>
</dbReference>
<evidence type="ECO:0000256" key="5">
    <source>
        <dbReference type="ARBA" id="ARBA00022692"/>
    </source>
</evidence>
<keyword evidence="7" id="KW-0547">Nucleotide-binding</keyword>